<feature type="region of interest" description="Disordered" evidence="1">
    <location>
        <begin position="53"/>
        <end position="75"/>
    </location>
</feature>
<accession>M0JHZ7</accession>
<dbReference type="Proteomes" id="UP000011659">
    <property type="component" value="Unassembled WGS sequence"/>
</dbReference>
<evidence type="ECO:0000256" key="1">
    <source>
        <dbReference type="SAM" id="MobiDB-lite"/>
    </source>
</evidence>
<evidence type="ECO:0000313" key="3">
    <source>
        <dbReference type="Proteomes" id="UP000011659"/>
    </source>
</evidence>
<feature type="compositionally biased region" description="Polar residues" evidence="1">
    <location>
        <begin position="59"/>
        <end position="75"/>
    </location>
</feature>
<proteinExistence type="predicted"/>
<dbReference type="Pfam" id="PF26425">
    <property type="entry name" value="PIN_halo"/>
    <property type="match status" value="1"/>
</dbReference>
<name>M0JHZ7_9EURY</name>
<organism evidence="2 3">
    <name type="scientific">Haloarcula marismortui ATCC 33800</name>
    <dbReference type="NCBI Taxonomy" id="662476"/>
    <lineage>
        <taxon>Archaea</taxon>
        <taxon>Methanobacteriati</taxon>
        <taxon>Methanobacteriota</taxon>
        <taxon>Stenosarchaea group</taxon>
        <taxon>Halobacteria</taxon>
        <taxon>Halobacteriales</taxon>
        <taxon>Haloarculaceae</taxon>
        <taxon>Haloarcula</taxon>
    </lineage>
</organism>
<evidence type="ECO:0000313" key="2">
    <source>
        <dbReference type="EMBL" id="EMA07310.1"/>
    </source>
</evidence>
<dbReference type="InterPro" id="IPR058703">
    <property type="entry name" value="PIN-containing"/>
</dbReference>
<gene>
    <name evidence="2" type="ORF">C436_21225</name>
</gene>
<dbReference type="EMBL" id="AOLR01000070">
    <property type="protein sequence ID" value="EMA07310.1"/>
    <property type="molecule type" value="Genomic_DNA"/>
</dbReference>
<sequence length="75" mass="7901">MDDIRSYIARSSNRAKDQIEKADTALGAVAATLLESGDARYVCVVTTDTDAGKALSPHLQPTASKVESSLETDSS</sequence>
<comment type="caution">
    <text evidence="2">The sequence shown here is derived from an EMBL/GenBank/DDBJ whole genome shotgun (WGS) entry which is preliminary data.</text>
</comment>
<reference evidence="2 3" key="1">
    <citation type="journal article" date="2014" name="PLoS Genet.">
        <title>Phylogenetically driven sequencing of extremely halophilic archaea reveals strategies for static and dynamic osmo-response.</title>
        <authorList>
            <person name="Becker E.A."/>
            <person name="Seitzer P.M."/>
            <person name="Tritt A."/>
            <person name="Larsen D."/>
            <person name="Krusor M."/>
            <person name="Yao A.I."/>
            <person name="Wu D."/>
            <person name="Madern D."/>
            <person name="Eisen J.A."/>
            <person name="Darling A.E."/>
            <person name="Facciotti M.T."/>
        </authorList>
    </citation>
    <scope>NUCLEOTIDE SEQUENCE [LARGE SCALE GENOMIC DNA]</scope>
    <source>
        <strain evidence="2 3">ATCC 33800</strain>
    </source>
</reference>
<dbReference type="AlphaFoldDB" id="M0JHZ7"/>
<dbReference type="PATRIC" id="fig|662476.7.peg.4213"/>
<protein>
    <submittedName>
        <fullName evidence="2">Uncharacterized protein</fullName>
    </submittedName>
</protein>
<keyword evidence="3" id="KW-1185">Reference proteome</keyword>